<dbReference type="SUPFAM" id="SSF54534">
    <property type="entry name" value="FKBP-like"/>
    <property type="match status" value="1"/>
</dbReference>
<keyword evidence="3 8" id="KW-0805">Transcription regulation</keyword>
<evidence type="ECO:0000256" key="9">
    <source>
        <dbReference type="RuleBase" id="RU000556"/>
    </source>
</evidence>
<evidence type="ECO:0000259" key="10">
    <source>
        <dbReference type="Pfam" id="PF01272"/>
    </source>
</evidence>
<accession>A0A1F5G168</accession>
<dbReference type="Pfam" id="PF01272">
    <property type="entry name" value="GreA_GreB"/>
    <property type="match status" value="1"/>
</dbReference>
<dbReference type="EMBL" id="MFBA01000022">
    <property type="protein sequence ID" value="OGD85589.1"/>
    <property type="molecule type" value="Genomic_DNA"/>
</dbReference>
<dbReference type="GO" id="GO:0070063">
    <property type="term" value="F:RNA polymerase binding"/>
    <property type="evidence" value="ECO:0007669"/>
    <property type="project" value="InterPro"/>
</dbReference>
<dbReference type="NCBIfam" id="TIGR01462">
    <property type="entry name" value="greA"/>
    <property type="match status" value="1"/>
</dbReference>
<dbReference type="InterPro" id="IPR018151">
    <property type="entry name" value="TF_GreA/GreB_CS"/>
</dbReference>
<keyword evidence="4 8" id="KW-0238">DNA-binding</keyword>
<dbReference type="GO" id="GO:0006354">
    <property type="term" value="P:DNA-templated transcription elongation"/>
    <property type="evidence" value="ECO:0007669"/>
    <property type="project" value="TreeGrafter"/>
</dbReference>
<dbReference type="FunFam" id="1.10.287.180:FF:000001">
    <property type="entry name" value="Transcription elongation factor GreA"/>
    <property type="match status" value="1"/>
</dbReference>
<dbReference type="InterPro" id="IPR006359">
    <property type="entry name" value="Tscrpt_elong_fac_GreA"/>
</dbReference>
<dbReference type="InterPro" id="IPR036805">
    <property type="entry name" value="Tscrpt_elong_fac_GreA/B_N_sf"/>
</dbReference>
<keyword evidence="5 8" id="KW-0804">Transcription</keyword>
<evidence type="ECO:0000256" key="1">
    <source>
        <dbReference type="ARBA" id="ARBA00008213"/>
    </source>
</evidence>
<name>A0A1F5G168_9BACT</name>
<dbReference type="SUPFAM" id="SSF46557">
    <property type="entry name" value="GreA transcript cleavage protein, N-terminal domain"/>
    <property type="match status" value="1"/>
</dbReference>
<feature type="domain" description="Transcription elongation factor GreA/GreB N-terminal" evidence="11">
    <location>
        <begin position="9"/>
        <end position="78"/>
    </location>
</feature>
<protein>
    <recommendedName>
        <fullName evidence="2 8">Transcription elongation factor GreA</fullName>
    </recommendedName>
    <alternativeName>
        <fullName evidence="7 8">Transcript cleavage factor GreA</fullName>
    </alternativeName>
</protein>
<dbReference type="HAMAP" id="MF_00105">
    <property type="entry name" value="GreA_GreB"/>
    <property type="match status" value="1"/>
</dbReference>
<dbReference type="PROSITE" id="PS00830">
    <property type="entry name" value="GREAB_2"/>
    <property type="match status" value="1"/>
</dbReference>
<proteinExistence type="inferred from homology"/>
<evidence type="ECO:0000256" key="7">
    <source>
        <dbReference type="ARBA" id="ARBA00030776"/>
    </source>
</evidence>
<dbReference type="Pfam" id="PF03449">
    <property type="entry name" value="GreA_GreB_N"/>
    <property type="match status" value="1"/>
</dbReference>
<evidence type="ECO:0000313" key="12">
    <source>
        <dbReference type="EMBL" id="OGD85589.1"/>
    </source>
</evidence>
<comment type="caution">
    <text evidence="12">The sequence shown here is derived from an EMBL/GenBank/DDBJ whole genome shotgun (WGS) entry which is preliminary data.</text>
</comment>
<dbReference type="InterPro" id="IPR023459">
    <property type="entry name" value="Tscrpt_elong_fac_GreA/B_fam"/>
</dbReference>
<dbReference type="GO" id="GO:0032784">
    <property type="term" value="P:regulation of DNA-templated transcription elongation"/>
    <property type="evidence" value="ECO:0007669"/>
    <property type="project" value="UniProtKB-UniRule"/>
</dbReference>
<comment type="similarity">
    <text evidence="1 8 9">Belongs to the GreA/GreB family.</text>
</comment>
<feature type="domain" description="Transcription elongation factor GreA/GreB C-terminal" evidence="10">
    <location>
        <begin position="85"/>
        <end position="156"/>
    </location>
</feature>
<evidence type="ECO:0000256" key="6">
    <source>
        <dbReference type="ARBA" id="ARBA00024916"/>
    </source>
</evidence>
<dbReference type="InterPro" id="IPR028624">
    <property type="entry name" value="Tscrpt_elong_fac_GreA/B"/>
</dbReference>
<keyword evidence="12" id="KW-0648">Protein biosynthesis</keyword>
<dbReference type="Gene3D" id="1.10.287.180">
    <property type="entry name" value="Transcription elongation factor, GreA/GreB, N-terminal domain"/>
    <property type="match status" value="1"/>
</dbReference>
<evidence type="ECO:0000256" key="3">
    <source>
        <dbReference type="ARBA" id="ARBA00023015"/>
    </source>
</evidence>
<comment type="function">
    <text evidence="6 8 9">Necessary for efficient RNA polymerase transcription elongation past template-encoded arresting sites. The arresting sites in DNA have the property of trapping a certain fraction of elongating RNA polymerases that pass through, resulting in locked ternary complexes. Cleavage of the nascent transcript by cleavage factors such as GreA or GreB allows the resumption of elongation from the new 3'terminus. GreA releases sequences of 2 to 3 nucleotides.</text>
</comment>
<dbReference type="GO" id="GO:0003746">
    <property type="term" value="F:translation elongation factor activity"/>
    <property type="evidence" value="ECO:0007669"/>
    <property type="project" value="UniProtKB-KW"/>
</dbReference>
<evidence type="ECO:0000313" key="13">
    <source>
        <dbReference type="Proteomes" id="UP000177069"/>
    </source>
</evidence>
<organism evidence="12 13">
    <name type="scientific">Candidatus Curtissbacteria bacterium RIFCSPHIGHO2_01_FULL_41_13</name>
    <dbReference type="NCBI Taxonomy" id="1797745"/>
    <lineage>
        <taxon>Bacteria</taxon>
        <taxon>Candidatus Curtissiibacteriota</taxon>
    </lineage>
</organism>
<dbReference type="PANTHER" id="PTHR30437:SF4">
    <property type="entry name" value="TRANSCRIPTION ELONGATION FACTOR GREA"/>
    <property type="match status" value="1"/>
</dbReference>
<reference evidence="12 13" key="1">
    <citation type="journal article" date="2016" name="Nat. Commun.">
        <title>Thousands of microbial genomes shed light on interconnected biogeochemical processes in an aquifer system.</title>
        <authorList>
            <person name="Anantharaman K."/>
            <person name="Brown C.T."/>
            <person name="Hug L.A."/>
            <person name="Sharon I."/>
            <person name="Castelle C.J."/>
            <person name="Probst A.J."/>
            <person name="Thomas B.C."/>
            <person name="Singh A."/>
            <person name="Wilkins M.J."/>
            <person name="Karaoz U."/>
            <person name="Brodie E.L."/>
            <person name="Williams K.H."/>
            <person name="Hubbard S.S."/>
            <person name="Banfield J.F."/>
        </authorList>
    </citation>
    <scope>NUCLEOTIDE SEQUENCE [LARGE SCALE GENOMIC DNA]</scope>
</reference>
<dbReference type="AlphaFoldDB" id="A0A1F5G168"/>
<dbReference type="InterPro" id="IPR036953">
    <property type="entry name" value="GreA/GreB_C_sf"/>
</dbReference>
<dbReference type="InterPro" id="IPR022691">
    <property type="entry name" value="Tscrpt_elong_fac_GreA/B_N"/>
</dbReference>
<sequence>MPQMTKKFVLTREGLATLQQEYDQLIKVKRPQITSRIQSAREFGDLSENSEYDAAKDEQTLLEHRITQLEEVLHKAQIIQTIPKADFVVIGSTVVVEIEGQIDEFTVVGTMEAAPAKKKISNESPVGIAILGAKIGEVVEVVTPIVRAKYKILQIK</sequence>
<gene>
    <name evidence="8" type="primary">greA</name>
    <name evidence="12" type="ORF">A2696_01005</name>
</gene>
<dbReference type="InterPro" id="IPR001437">
    <property type="entry name" value="Tscrpt_elong_fac_GreA/B_C"/>
</dbReference>
<keyword evidence="12" id="KW-0251">Elongation factor</keyword>
<dbReference type="Gene3D" id="3.10.50.30">
    <property type="entry name" value="Transcription elongation factor, GreA/GreB, C-terminal domain"/>
    <property type="match status" value="1"/>
</dbReference>
<evidence type="ECO:0000256" key="5">
    <source>
        <dbReference type="ARBA" id="ARBA00023163"/>
    </source>
</evidence>
<dbReference type="GO" id="GO:0003677">
    <property type="term" value="F:DNA binding"/>
    <property type="evidence" value="ECO:0007669"/>
    <property type="project" value="UniProtKB-UniRule"/>
</dbReference>
<dbReference type="PANTHER" id="PTHR30437">
    <property type="entry name" value="TRANSCRIPTION ELONGATION FACTOR GREA"/>
    <property type="match status" value="1"/>
</dbReference>
<evidence type="ECO:0000256" key="4">
    <source>
        <dbReference type="ARBA" id="ARBA00023125"/>
    </source>
</evidence>
<evidence type="ECO:0000256" key="2">
    <source>
        <dbReference type="ARBA" id="ARBA00013729"/>
    </source>
</evidence>
<evidence type="ECO:0000259" key="11">
    <source>
        <dbReference type="Pfam" id="PF03449"/>
    </source>
</evidence>
<dbReference type="PIRSF" id="PIRSF006092">
    <property type="entry name" value="GreA_GreB"/>
    <property type="match status" value="1"/>
</dbReference>
<dbReference type="Proteomes" id="UP000177069">
    <property type="component" value="Unassembled WGS sequence"/>
</dbReference>
<evidence type="ECO:0000256" key="8">
    <source>
        <dbReference type="HAMAP-Rule" id="MF_00105"/>
    </source>
</evidence>
<dbReference type="NCBIfam" id="NF001263">
    <property type="entry name" value="PRK00226.1-4"/>
    <property type="match status" value="1"/>
</dbReference>